<sequence length="123" mass="13697">MGNFDFSISGKAGSEAAYIDAELGKGNIYTVISRVDKILKAYRKADGIECLKELIPYIDKAPAPQFANEEHCRKEALLTKARIFEKIGDYSSALRDYEAAAEIYSTKQTEKKIATIKKRISAI</sequence>
<evidence type="ECO:0000313" key="2">
    <source>
        <dbReference type="Proteomes" id="UP000076595"/>
    </source>
</evidence>
<dbReference type="Proteomes" id="UP000076595">
    <property type="component" value="Chromosome"/>
</dbReference>
<organism evidence="1 2">
    <name type="scientific">Acetobacter oryzifermentans</name>
    <dbReference type="NCBI Taxonomy" id="1633874"/>
    <lineage>
        <taxon>Bacteria</taxon>
        <taxon>Pseudomonadati</taxon>
        <taxon>Pseudomonadota</taxon>
        <taxon>Alphaproteobacteria</taxon>
        <taxon>Acetobacterales</taxon>
        <taxon>Acetobacteraceae</taxon>
        <taxon>Acetobacter</taxon>
    </lineage>
</organism>
<dbReference type="Gene3D" id="1.25.40.10">
    <property type="entry name" value="Tetratricopeptide repeat domain"/>
    <property type="match status" value="1"/>
</dbReference>
<accession>A0ABM6AH44</accession>
<keyword evidence="2" id="KW-1185">Reference proteome</keyword>
<evidence type="ECO:0000313" key="1">
    <source>
        <dbReference type="EMBL" id="ANA12924.1"/>
    </source>
</evidence>
<gene>
    <name evidence="1" type="ORF">WG31_01935</name>
</gene>
<proteinExistence type="predicted"/>
<evidence type="ECO:0008006" key="3">
    <source>
        <dbReference type="Google" id="ProtNLM"/>
    </source>
</evidence>
<dbReference type="EMBL" id="CP011120">
    <property type="protein sequence ID" value="ANA12924.1"/>
    <property type="molecule type" value="Genomic_DNA"/>
</dbReference>
<reference evidence="1 2" key="1">
    <citation type="submission" date="2015-03" db="EMBL/GenBank/DDBJ databases">
        <title>Genome study of Acetobacter sp. SLV-7.</title>
        <authorList>
            <person name="Cho G.Y."/>
            <person name="Jeon C.O."/>
        </authorList>
    </citation>
    <scope>NUCLEOTIDE SEQUENCE [LARGE SCALE GENOMIC DNA]</scope>
    <source>
        <strain evidence="1 2">SLV-7</strain>
    </source>
</reference>
<dbReference type="SUPFAM" id="SSF48452">
    <property type="entry name" value="TPR-like"/>
    <property type="match status" value="1"/>
</dbReference>
<protein>
    <recommendedName>
        <fullName evidence="3">Tetratricopeptide repeat protein</fullName>
    </recommendedName>
</protein>
<dbReference type="InterPro" id="IPR011990">
    <property type="entry name" value="TPR-like_helical_dom_sf"/>
</dbReference>
<name>A0ABM6AH44_9PROT</name>